<sequence>MIDDYLNILDTWIAESKTETKKRIILKTPEQHSKDMDDCLNEQIKPKEFCDQNGKSLDEAIENWNRKRKIMNPCPIESIEPQSVEIDHALDSNYQNEISPKEKEHKALPYYQKSDEVDKLSDNEIFGWYSTQDTANAESPKLESLHHHVLFPIPSF</sequence>
<dbReference type="Proteomes" id="UP000266673">
    <property type="component" value="Unassembled WGS sequence"/>
</dbReference>
<reference evidence="1 2" key="1">
    <citation type="submission" date="2018-06" db="EMBL/GenBank/DDBJ databases">
        <title>Comparative genomics reveals the genomic features of Rhizophagus irregularis, R. cerebriforme, R. diaphanum and Gigaspora rosea, and their symbiotic lifestyle signature.</title>
        <authorList>
            <person name="Morin E."/>
            <person name="San Clemente H."/>
            <person name="Chen E.C.H."/>
            <person name="De La Providencia I."/>
            <person name="Hainaut M."/>
            <person name="Kuo A."/>
            <person name="Kohler A."/>
            <person name="Murat C."/>
            <person name="Tang N."/>
            <person name="Roy S."/>
            <person name="Loubradou J."/>
            <person name="Henrissat B."/>
            <person name="Grigoriev I.V."/>
            <person name="Corradi N."/>
            <person name="Roux C."/>
            <person name="Martin F.M."/>
        </authorList>
    </citation>
    <scope>NUCLEOTIDE SEQUENCE [LARGE SCALE GENOMIC DNA]</scope>
    <source>
        <strain evidence="1 2">DAOM 194757</strain>
    </source>
</reference>
<name>A0A397VA62_9GLOM</name>
<gene>
    <name evidence="1" type="ORF">C2G38_2087347</name>
</gene>
<protein>
    <submittedName>
        <fullName evidence="1">Uncharacterized protein</fullName>
    </submittedName>
</protein>
<proteinExistence type="predicted"/>
<evidence type="ECO:0000313" key="2">
    <source>
        <dbReference type="Proteomes" id="UP000266673"/>
    </source>
</evidence>
<keyword evidence="2" id="KW-1185">Reference proteome</keyword>
<organism evidence="1 2">
    <name type="scientific">Gigaspora rosea</name>
    <dbReference type="NCBI Taxonomy" id="44941"/>
    <lineage>
        <taxon>Eukaryota</taxon>
        <taxon>Fungi</taxon>
        <taxon>Fungi incertae sedis</taxon>
        <taxon>Mucoromycota</taxon>
        <taxon>Glomeromycotina</taxon>
        <taxon>Glomeromycetes</taxon>
        <taxon>Diversisporales</taxon>
        <taxon>Gigasporaceae</taxon>
        <taxon>Gigaspora</taxon>
    </lineage>
</organism>
<accession>A0A397VA62</accession>
<evidence type="ECO:0000313" key="1">
    <source>
        <dbReference type="EMBL" id="RIB17819.1"/>
    </source>
</evidence>
<dbReference type="EMBL" id="QKWP01000580">
    <property type="protein sequence ID" value="RIB17819.1"/>
    <property type="molecule type" value="Genomic_DNA"/>
</dbReference>
<comment type="caution">
    <text evidence="1">The sequence shown here is derived from an EMBL/GenBank/DDBJ whole genome shotgun (WGS) entry which is preliminary data.</text>
</comment>
<dbReference type="AlphaFoldDB" id="A0A397VA62"/>